<proteinExistence type="predicted"/>
<dbReference type="SUPFAM" id="SSF51197">
    <property type="entry name" value="Clavaminate synthase-like"/>
    <property type="match status" value="1"/>
</dbReference>
<comment type="caution">
    <text evidence="1">The sequence shown here is derived from an EMBL/GenBank/DDBJ whole genome shotgun (WGS) entry which is preliminary data.</text>
</comment>
<dbReference type="InterPro" id="IPR008775">
    <property type="entry name" value="Phytyl_CoA_dOase-like"/>
</dbReference>
<name>A0A934RZI6_9BACT</name>
<keyword evidence="2" id="KW-1185">Reference proteome</keyword>
<keyword evidence="1" id="KW-0560">Oxidoreductase</keyword>
<keyword evidence="1" id="KW-0223">Dioxygenase</keyword>
<dbReference type="Gene3D" id="2.60.120.620">
    <property type="entry name" value="q2cbj1_9rhob like domain"/>
    <property type="match status" value="1"/>
</dbReference>
<evidence type="ECO:0000313" key="2">
    <source>
        <dbReference type="Proteomes" id="UP000617628"/>
    </source>
</evidence>
<gene>
    <name evidence="1" type="ORF">JIN87_09900</name>
</gene>
<accession>A0A934RZI6</accession>
<organism evidence="1 2">
    <name type="scientific">Pelagicoccus mobilis</name>
    <dbReference type="NCBI Taxonomy" id="415221"/>
    <lineage>
        <taxon>Bacteria</taxon>
        <taxon>Pseudomonadati</taxon>
        <taxon>Verrucomicrobiota</taxon>
        <taxon>Opitutia</taxon>
        <taxon>Puniceicoccales</taxon>
        <taxon>Pelagicoccaceae</taxon>
        <taxon>Pelagicoccus</taxon>
    </lineage>
</organism>
<sequence>MAFEDCTPLLDNPEALRLKAEEDGFLFFKGFLPKEEVLELRREFLSILDKHGYLSKDAALMDGIGNLDTIAEIPEGELTFAGTGCPPAVYQDVQRLELFHSLPHHPKFNSLYEALLGSPVMPHPRHIARLMLPAKSNSPTPSHQDFIHIQGTKQVWTSWTPIGDAPRAIGNLTILKGSHKRGVLDIKAAKGAGGAEVWLCDVSEDWVEGDYEAGDIVTFNSLTVHKSLPPTEFGRVRLSCDYRFQSAKDVIDPSSLGVHHDVLDWEDVYKGWDSDALKYYWRKLDLEYSEWDESIRWQKENIC</sequence>
<dbReference type="RefSeq" id="WP_200355393.1">
    <property type="nucleotide sequence ID" value="NZ_JAENIL010000015.1"/>
</dbReference>
<reference evidence="1" key="1">
    <citation type="submission" date="2021-01" db="EMBL/GenBank/DDBJ databases">
        <title>Modified the classification status of verrucomicrobia.</title>
        <authorList>
            <person name="Feng X."/>
        </authorList>
    </citation>
    <scope>NUCLEOTIDE SEQUENCE</scope>
    <source>
        <strain evidence="1">KCTC 13126</strain>
    </source>
</reference>
<dbReference type="Proteomes" id="UP000617628">
    <property type="component" value="Unassembled WGS sequence"/>
</dbReference>
<dbReference type="EMBL" id="JAENIL010000015">
    <property type="protein sequence ID" value="MBK1877182.1"/>
    <property type="molecule type" value="Genomic_DNA"/>
</dbReference>
<dbReference type="PANTHER" id="PTHR40128:SF1">
    <property type="entry name" value="PHYTANOYL-COA HYDROXYLASE"/>
    <property type="match status" value="1"/>
</dbReference>
<evidence type="ECO:0000313" key="1">
    <source>
        <dbReference type="EMBL" id="MBK1877182.1"/>
    </source>
</evidence>
<dbReference type="GO" id="GO:0016706">
    <property type="term" value="F:2-oxoglutarate-dependent dioxygenase activity"/>
    <property type="evidence" value="ECO:0007669"/>
    <property type="project" value="UniProtKB-ARBA"/>
</dbReference>
<dbReference type="AlphaFoldDB" id="A0A934RZI6"/>
<dbReference type="Pfam" id="PF05721">
    <property type="entry name" value="PhyH"/>
    <property type="match status" value="1"/>
</dbReference>
<dbReference type="PANTHER" id="PTHR40128">
    <property type="entry name" value="EXPRESSED PROTEIN"/>
    <property type="match status" value="1"/>
</dbReference>
<protein>
    <submittedName>
        <fullName evidence="1">Phytanoyl-CoA dioxygenase family protein</fullName>
    </submittedName>
</protein>